<dbReference type="EC" id="2.7.7.81" evidence="1"/>
<dbReference type="Proteomes" id="UP000305939">
    <property type="component" value="Unassembled WGS sequence"/>
</dbReference>
<name>A0A4S3M253_9FLAO</name>
<keyword evidence="1" id="KW-0548">Nucleotidyltransferase</keyword>
<dbReference type="PANTHER" id="PTHR21485:SF6">
    <property type="entry name" value="N-ACYLNEURAMINATE CYTIDYLYLTRANSFERASE-RELATED"/>
    <property type="match status" value="1"/>
</dbReference>
<reference evidence="1 2" key="1">
    <citation type="submission" date="2019-04" db="EMBL/GenBank/DDBJ databases">
        <title>Draft genome sequence of Robertkochia marina CC-AMO-30D.</title>
        <authorList>
            <person name="Hameed A."/>
            <person name="Lin S.-Y."/>
            <person name="Shahina M."/>
            <person name="Lai W.-A."/>
            <person name="Young C.-C."/>
        </authorList>
    </citation>
    <scope>NUCLEOTIDE SEQUENCE [LARGE SCALE GENOMIC DNA]</scope>
    <source>
        <strain evidence="1 2">CC-AMO-30D</strain>
    </source>
</reference>
<dbReference type="PANTHER" id="PTHR21485">
    <property type="entry name" value="HAD SUPERFAMILY MEMBERS CMAS AND KDSC"/>
    <property type="match status" value="1"/>
</dbReference>
<dbReference type="Gene3D" id="3.90.550.10">
    <property type="entry name" value="Spore Coat Polysaccharide Biosynthesis Protein SpsA, Chain A"/>
    <property type="match status" value="1"/>
</dbReference>
<dbReference type="InterPro" id="IPR050793">
    <property type="entry name" value="CMP-NeuNAc_synthase"/>
</dbReference>
<dbReference type="Pfam" id="PF02348">
    <property type="entry name" value="CTP_transf_3"/>
    <property type="match status" value="1"/>
</dbReference>
<comment type="caution">
    <text evidence="1">The sequence shown here is derived from an EMBL/GenBank/DDBJ whole genome shotgun (WGS) entry which is preliminary data.</text>
</comment>
<dbReference type="InterPro" id="IPR020039">
    <property type="entry name" value="PseF"/>
</dbReference>
<dbReference type="SUPFAM" id="SSF53448">
    <property type="entry name" value="Nucleotide-diphospho-sugar transferases"/>
    <property type="match status" value="1"/>
</dbReference>
<dbReference type="InterPro" id="IPR003329">
    <property type="entry name" value="Cytidylyl_trans"/>
</dbReference>
<dbReference type="NCBIfam" id="TIGR03584">
    <property type="entry name" value="PseF"/>
    <property type="match status" value="1"/>
</dbReference>
<gene>
    <name evidence="1" type="primary">pseF</name>
    <name evidence="1" type="ORF">E7Z59_08700</name>
</gene>
<keyword evidence="2" id="KW-1185">Reference proteome</keyword>
<dbReference type="CDD" id="cd02513">
    <property type="entry name" value="CMP-NeuAc_Synthase"/>
    <property type="match status" value="1"/>
</dbReference>
<accession>A0A4S3M253</accession>
<dbReference type="InterPro" id="IPR029044">
    <property type="entry name" value="Nucleotide-diphossugar_trans"/>
</dbReference>
<evidence type="ECO:0000313" key="1">
    <source>
        <dbReference type="EMBL" id="THD68113.1"/>
    </source>
</evidence>
<evidence type="ECO:0000313" key="2">
    <source>
        <dbReference type="Proteomes" id="UP000305939"/>
    </source>
</evidence>
<organism evidence="1 2">
    <name type="scientific">Robertkochia marina</name>
    <dbReference type="NCBI Taxonomy" id="1227945"/>
    <lineage>
        <taxon>Bacteria</taxon>
        <taxon>Pseudomonadati</taxon>
        <taxon>Bacteroidota</taxon>
        <taxon>Flavobacteriia</taxon>
        <taxon>Flavobacteriales</taxon>
        <taxon>Flavobacteriaceae</taxon>
        <taxon>Robertkochia</taxon>
    </lineage>
</organism>
<protein>
    <submittedName>
        <fullName evidence="1">Pseudaminic acid cytidylyltransferase</fullName>
        <ecNumber evidence="1">2.7.7.81</ecNumber>
    </submittedName>
</protein>
<dbReference type="GO" id="GO:0008781">
    <property type="term" value="F:N-acylneuraminate cytidylyltransferase activity"/>
    <property type="evidence" value="ECO:0007669"/>
    <property type="project" value="TreeGrafter"/>
</dbReference>
<keyword evidence="1" id="KW-0808">Transferase</keyword>
<sequence length="224" mass="25141">MCVIPARGGSKRIPRKNIKPFLGKPIIAYSIETALNSGLFDEVMVSTDDDQIASIARQYGAKVPFMRGAENSNDFATTLDVLKEVLGAYNDLGFIFDTCCCIYPTAPFVVSELLIKAKTKLETGNFDCVFPVVGYSYPIQRALKITKTGCLELINNNFLTSRSQDLDVTYHDAGQFYMFRVKEVLQESTLWPKRSAPIVLDELRVQDIDNESDWKLAELKYGIL</sequence>
<proteinExistence type="predicted"/>
<dbReference type="AlphaFoldDB" id="A0A4S3M253"/>
<dbReference type="OrthoDB" id="9805604at2"/>
<dbReference type="EMBL" id="SSMC01000002">
    <property type="protein sequence ID" value="THD68113.1"/>
    <property type="molecule type" value="Genomic_DNA"/>
</dbReference>